<dbReference type="Proteomes" id="UP001163603">
    <property type="component" value="Chromosome 1"/>
</dbReference>
<reference evidence="2" key="1">
    <citation type="journal article" date="2023" name="G3 (Bethesda)">
        <title>Genome assembly and association tests identify interacting loci associated with vigor, precocity, and sex in interspecific pistachio rootstocks.</title>
        <authorList>
            <person name="Palmer W."/>
            <person name="Jacygrad E."/>
            <person name="Sagayaradj S."/>
            <person name="Cavanaugh K."/>
            <person name="Han R."/>
            <person name="Bertier L."/>
            <person name="Beede B."/>
            <person name="Kafkas S."/>
            <person name="Golino D."/>
            <person name="Preece J."/>
            <person name="Michelmore R."/>
        </authorList>
    </citation>
    <scope>NUCLEOTIDE SEQUENCE [LARGE SCALE GENOMIC DNA]</scope>
</reference>
<organism evidence="1 2">
    <name type="scientific">Pistacia integerrima</name>
    <dbReference type="NCBI Taxonomy" id="434235"/>
    <lineage>
        <taxon>Eukaryota</taxon>
        <taxon>Viridiplantae</taxon>
        <taxon>Streptophyta</taxon>
        <taxon>Embryophyta</taxon>
        <taxon>Tracheophyta</taxon>
        <taxon>Spermatophyta</taxon>
        <taxon>Magnoliopsida</taxon>
        <taxon>eudicotyledons</taxon>
        <taxon>Gunneridae</taxon>
        <taxon>Pentapetalae</taxon>
        <taxon>rosids</taxon>
        <taxon>malvids</taxon>
        <taxon>Sapindales</taxon>
        <taxon>Anacardiaceae</taxon>
        <taxon>Pistacia</taxon>
    </lineage>
</organism>
<dbReference type="EMBL" id="CM047736">
    <property type="protein sequence ID" value="KAJ0053608.1"/>
    <property type="molecule type" value="Genomic_DNA"/>
</dbReference>
<gene>
    <name evidence="1" type="ORF">Pint_02900</name>
</gene>
<sequence length="389" mass="43637">MLACCWNSLLQIAGLSVAVIFFALMQQAYAWDLDLPIPSMLSAVETNLQMPIPFLPLAVLPILVSLILSFLMSQPFPPIMSFAIVSMICYLLANGLIVLLVLASQFFFYVAATIHVFIKTRWQAWEGNFCFGFLLWFANLSSSFFSLKMVRVLRVHPLIVTTLAAITLVCIVHPALGLFVLLMSHALCCHNSLCSSLTASFRSHVWKTELFDYNSDGNGRSKQFASTQDGRFNHNLLSEEINSNSPNSTKSFSDTQLEIFHHRHGLVILHLLATLMFVPSLMAWFQRIWIGHSFPWFLDSVLCIGVIFHGVIISKPDFNSLVTFPSILGQELRLNVVYAVAGYYSFLSGLALAPYRVFYAMAVIGFISIACKIIQGRNGFGNRKHSHRH</sequence>
<proteinExistence type="predicted"/>
<name>A0ACC0ZNA5_9ROSI</name>
<evidence type="ECO:0000313" key="2">
    <source>
        <dbReference type="Proteomes" id="UP001163603"/>
    </source>
</evidence>
<comment type="caution">
    <text evidence="1">The sequence shown here is derived from an EMBL/GenBank/DDBJ whole genome shotgun (WGS) entry which is preliminary data.</text>
</comment>
<keyword evidence="2" id="KW-1185">Reference proteome</keyword>
<accession>A0ACC0ZNA5</accession>
<evidence type="ECO:0000313" key="1">
    <source>
        <dbReference type="EMBL" id="KAJ0053608.1"/>
    </source>
</evidence>
<protein>
    <submittedName>
        <fullName evidence="1">Uncharacterized protein</fullName>
    </submittedName>
</protein>